<evidence type="ECO:0000259" key="3">
    <source>
        <dbReference type="Pfam" id="PF00185"/>
    </source>
</evidence>
<dbReference type="GO" id="GO:0042450">
    <property type="term" value="P:L-arginine biosynthetic process via ornithine"/>
    <property type="evidence" value="ECO:0007669"/>
    <property type="project" value="TreeGrafter"/>
</dbReference>
<comment type="similarity">
    <text evidence="2">Belongs to the aspartate/ornithine carbamoyltransferase superfamily.</text>
</comment>
<dbReference type="KEGG" id="stsi:A4E84_04210"/>
<dbReference type="PRINTS" id="PR00100">
    <property type="entry name" value="AOTCASE"/>
</dbReference>
<organism evidence="5 6">
    <name type="scientific">Streptomyces qaidamensis</name>
    <dbReference type="NCBI Taxonomy" id="1783515"/>
    <lineage>
        <taxon>Bacteria</taxon>
        <taxon>Bacillati</taxon>
        <taxon>Actinomycetota</taxon>
        <taxon>Actinomycetes</taxon>
        <taxon>Kitasatosporales</taxon>
        <taxon>Streptomycetaceae</taxon>
        <taxon>Streptomyces</taxon>
        <taxon>Streptomyces aurantiacus group</taxon>
    </lineage>
</organism>
<sequence>MMSTEARGLLTLSELTREELQGLVARSRELFLDRTAHDRPLRDKLVGVLFAKTSTRTRTAFTSGVVRLGGFPITYGPNDLQTATGESVRDTGRILGSMLDALVARTSGPLEDLREMADAGRLPVINAMAAEEHPTQGVCDLATMLLQFGSLEGISVLYLGEGNNTASALAHGISHIPRCHITFATPAGYGLDPQVLDAAAKRAAEAGSGVREVHDTDDLPSDVDVVYTTRWQTTGTVKADPDWRERFRPFHIDERLLARWPEATFMHDLPAHRGEEVSGAVLDGPRSIAWQQAEMKLTSAMAVLEWVVGGKAPQAKRS</sequence>
<keyword evidence="1 2" id="KW-0808">Transferase</keyword>
<dbReference type="RefSeq" id="WP_062925239.1">
    <property type="nucleotide sequence ID" value="NZ_CP015098.1"/>
</dbReference>
<dbReference type="Pfam" id="PF02729">
    <property type="entry name" value="OTCace_N"/>
    <property type="match status" value="1"/>
</dbReference>
<dbReference type="InterPro" id="IPR006130">
    <property type="entry name" value="Asp/Orn_carbamoylTrfase"/>
</dbReference>
<evidence type="ECO:0000313" key="5">
    <source>
        <dbReference type="EMBL" id="AMW08772.1"/>
    </source>
</evidence>
<proteinExistence type="inferred from homology"/>
<dbReference type="InterPro" id="IPR036901">
    <property type="entry name" value="Asp/Orn_carbamoylTrfase_sf"/>
</dbReference>
<dbReference type="Pfam" id="PF00185">
    <property type="entry name" value="OTCace"/>
    <property type="match status" value="1"/>
</dbReference>
<dbReference type="InterPro" id="IPR006132">
    <property type="entry name" value="Asp/Orn_carbamoyltranf_P-bd"/>
</dbReference>
<accession>A0A143BUF6</accession>
<dbReference type="Proteomes" id="UP000076096">
    <property type="component" value="Chromosome"/>
</dbReference>
<dbReference type="InterPro" id="IPR006131">
    <property type="entry name" value="Asp_carbamoyltransf_Asp/Orn-bd"/>
</dbReference>
<feature type="domain" description="Aspartate/ornithine carbamoyltransferase Asp/Orn-binding" evidence="3">
    <location>
        <begin position="152"/>
        <end position="306"/>
    </location>
</feature>
<dbReference type="PROSITE" id="PS00097">
    <property type="entry name" value="CARBAMOYLTRANSFERASE"/>
    <property type="match status" value="1"/>
</dbReference>
<feature type="domain" description="Aspartate/ornithine carbamoyltransferase carbamoyl-P binding" evidence="4">
    <location>
        <begin position="7"/>
        <end position="144"/>
    </location>
</feature>
<evidence type="ECO:0000256" key="1">
    <source>
        <dbReference type="ARBA" id="ARBA00022679"/>
    </source>
</evidence>
<reference evidence="6" key="1">
    <citation type="submission" date="2016-04" db="EMBL/GenBank/DDBJ databases">
        <authorList>
            <person name="Zhang B."/>
        </authorList>
    </citation>
    <scope>NUCLEOTIDE SEQUENCE [LARGE SCALE GENOMIC DNA]</scope>
    <source>
        <strain evidence="6">S10</strain>
    </source>
</reference>
<dbReference type="PANTHER" id="PTHR45753:SF3">
    <property type="entry name" value="ORNITHINE TRANSCARBAMYLASE, MITOCHONDRIAL"/>
    <property type="match status" value="1"/>
</dbReference>
<dbReference type="Gene3D" id="3.40.50.1370">
    <property type="entry name" value="Aspartate/ornithine carbamoyltransferase"/>
    <property type="match status" value="2"/>
</dbReference>
<protein>
    <submittedName>
        <fullName evidence="5">Ornithine carbamoyltransferase</fullName>
    </submittedName>
</protein>
<keyword evidence="6" id="KW-1185">Reference proteome</keyword>
<dbReference type="AlphaFoldDB" id="A0A143BUF6"/>
<dbReference type="GO" id="GO:0019240">
    <property type="term" value="P:citrulline biosynthetic process"/>
    <property type="evidence" value="ECO:0007669"/>
    <property type="project" value="TreeGrafter"/>
</dbReference>
<dbReference type="SUPFAM" id="SSF53671">
    <property type="entry name" value="Aspartate/ornithine carbamoyltransferase"/>
    <property type="match status" value="1"/>
</dbReference>
<name>A0A143BUF6_9ACTN</name>
<evidence type="ECO:0000313" key="6">
    <source>
        <dbReference type="Proteomes" id="UP000076096"/>
    </source>
</evidence>
<dbReference type="GO" id="GO:0004585">
    <property type="term" value="F:ornithine carbamoyltransferase activity"/>
    <property type="evidence" value="ECO:0007669"/>
    <property type="project" value="UniProtKB-ARBA"/>
</dbReference>
<evidence type="ECO:0000256" key="2">
    <source>
        <dbReference type="RuleBase" id="RU003634"/>
    </source>
</evidence>
<gene>
    <name evidence="5" type="ORF">A4E84_04210</name>
</gene>
<dbReference type="PRINTS" id="PR00102">
    <property type="entry name" value="OTCASE"/>
</dbReference>
<evidence type="ECO:0000259" key="4">
    <source>
        <dbReference type="Pfam" id="PF02729"/>
    </source>
</evidence>
<dbReference type="PANTHER" id="PTHR45753">
    <property type="entry name" value="ORNITHINE CARBAMOYLTRANSFERASE, MITOCHONDRIAL"/>
    <property type="match status" value="1"/>
</dbReference>
<dbReference type="EMBL" id="CP015098">
    <property type="protein sequence ID" value="AMW08772.1"/>
    <property type="molecule type" value="Genomic_DNA"/>
</dbReference>
<dbReference type="GO" id="GO:0016597">
    <property type="term" value="F:amino acid binding"/>
    <property type="evidence" value="ECO:0007669"/>
    <property type="project" value="InterPro"/>
</dbReference>
<dbReference type="InterPro" id="IPR002292">
    <property type="entry name" value="Orn/put_carbamltrans"/>
</dbReference>
<dbReference type="STRING" id="1783515.A4E84_04210"/>